<organism evidence="2 3">
    <name type="scientific">Deinococcus gobiensis (strain DSM 21396 / JCM 16679 / CGMCC 1.7299 / I-0)</name>
    <dbReference type="NCBI Taxonomy" id="745776"/>
    <lineage>
        <taxon>Bacteria</taxon>
        <taxon>Thermotogati</taxon>
        <taxon>Deinococcota</taxon>
        <taxon>Deinococci</taxon>
        <taxon>Deinococcales</taxon>
        <taxon>Deinococcaceae</taxon>
        <taxon>Deinococcus</taxon>
    </lineage>
</organism>
<dbReference type="AlphaFoldDB" id="H8H325"/>
<dbReference type="EMBL" id="CP002194">
    <property type="protein sequence ID" value="AFD27922.1"/>
    <property type="molecule type" value="Genomic_DNA"/>
</dbReference>
<dbReference type="Pfam" id="PF14216">
    <property type="entry name" value="DUF4326"/>
    <property type="match status" value="1"/>
</dbReference>
<dbReference type="Proteomes" id="UP000007575">
    <property type="component" value="Plasmid P3"/>
</dbReference>
<geneLocation type="plasmid" evidence="2 3">
    <name>P3</name>
</geneLocation>
<dbReference type="KEGG" id="dgo:DGo_PC0130"/>
<reference evidence="2 3" key="1">
    <citation type="journal article" date="2012" name="PLoS ONE">
        <title>Genome sequence and transcriptome analysis of the radioresistant bacterium Deinococcus gobiensis: insights into the extreme environmental adaptations.</title>
        <authorList>
            <person name="Yuan M."/>
            <person name="Chen M."/>
            <person name="Zhang W."/>
            <person name="Lu W."/>
            <person name="Wang J."/>
            <person name="Yang M."/>
            <person name="Zhao P."/>
            <person name="Tang R."/>
            <person name="Li X."/>
            <person name="Hao Y."/>
            <person name="Zhou Z."/>
            <person name="Zhan Y."/>
            <person name="Yu H."/>
            <person name="Teng C."/>
            <person name="Yan Y."/>
            <person name="Ping S."/>
            <person name="Wang Y."/>
            <person name="Lin M."/>
        </authorList>
    </citation>
    <scope>NUCLEOTIDE SEQUENCE [LARGE SCALE GENOMIC DNA]</scope>
    <source>
        <strain evidence="3">DSM 21396 / JCM 16679 / CGMCC 1.7299 / I-0</strain>
        <plasmid evidence="2">P3</plasmid>
    </source>
</reference>
<dbReference type="PATRIC" id="fig|745776.4.peg.3896"/>
<dbReference type="InterPro" id="IPR025475">
    <property type="entry name" value="DUF4326"/>
</dbReference>
<evidence type="ECO:0000259" key="1">
    <source>
        <dbReference type="Pfam" id="PF14216"/>
    </source>
</evidence>
<proteinExistence type="predicted"/>
<dbReference type="HOGENOM" id="CLU_140896_0_0_0"/>
<name>H8H325_DEIGI</name>
<sequence>MLPLDPRPNFPVLGRITYTHELPADRRPPSRYGGAVPPRIGRIRLANVKTLQLEAGEQAIYIGRGRAPNGMEHAHLGNPFRVSDGYAQGEAAAAYLDHLRRQVRAHGPERATILELARRLAAGDQLVICCFCSPGPCHGEHVLAAIQGYARQRGWTGR</sequence>
<evidence type="ECO:0000313" key="2">
    <source>
        <dbReference type="EMBL" id="AFD27922.1"/>
    </source>
</evidence>
<dbReference type="RefSeq" id="WP_014682832.1">
    <property type="nucleotide sequence ID" value="NC_017771.1"/>
</dbReference>
<protein>
    <recommendedName>
        <fullName evidence="1">DUF4326 domain-containing protein</fullName>
    </recommendedName>
</protein>
<evidence type="ECO:0000313" key="3">
    <source>
        <dbReference type="Proteomes" id="UP000007575"/>
    </source>
</evidence>
<keyword evidence="2" id="KW-0614">Plasmid</keyword>
<accession>H8H325</accession>
<gene>
    <name evidence="2" type="ordered locus">DGo_PC0130</name>
</gene>
<keyword evidence="3" id="KW-1185">Reference proteome</keyword>
<feature type="domain" description="DUF4326" evidence="1">
    <location>
        <begin position="54"/>
        <end position="142"/>
    </location>
</feature>